<evidence type="ECO:0000313" key="1">
    <source>
        <dbReference type="EMBL" id="QNQ09263.1"/>
    </source>
</evidence>
<reference evidence="1 2" key="1">
    <citation type="submission" date="2020-09" db="EMBL/GenBank/DDBJ databases">
        <title>Sphingomonas sp., a new species isolated from pork steak.</title>
        <authorList>
            <person name="Heidler von Heilborn D."/>
        </authorList>
    </citation>
    <scope>NUCLEOTIDE SEQUENCE [LARGE SCALE GENOMIC DNA]</scope>
    <source>
        <strain evidence="2">S8-3T</strain>
    </source>
</reference>
<gene>
    <name evidence="1" type="ORF">H3Z74_21755</name>
</gene>
<name>A0A7H0LHW0_9SPHN</name>
<evidence type="ECO:0000313" key="2">
    <source>
        <dbReference type="Proteomes" id="UP000516148"/>
    </source>
</evidence>
<dbReference type="RefSeq" id="WP_187761580.1">
    <property type="nucleotide sequence ID" value="NZ_CP061038.1"/>
</dbReference>
<dbReference type="AlphaFoldDB" id="A0A7H0LHW0"/>
<proteinExistence type="predicted"/>
<accession>A0A7H0LHW0</accession>
<keyword evidence="2" id="KW-1185">Reference proteome</keyword>
<dbReference type="KEGG" id="spap:H3Z74_21755"/>
<protein>
    <submittedName>
        <fullName evidence="1">Uncharacterized protein</fullName>
    </submittedName>
</protein>
<sequence>MTRYYMSDGVQDLDVLVDDDADLDGEFAAICLDTGQTLKVKGWLIDQLAEMPL</sequence>
<dbReference type="Proteomes" id="UP000516148">
    <property type="component" value="Chromosome"/>
</dbReference>
<organism evidence="1 2">
    <name type="scientific">Sphingomonas alpina</name>
    <dbReference type="NCBI Taxonomy" id="653931"/>
    <lineage>
        <taxon>Bacteria</taxon>
        <taxon>Pseudomonadati</taxon>
        <taxon>Pseudomonadota</taxon>
        <taxon>Alphaproteobacteria</taxon>
        <taxon>Sphingomonadales</taxon>
        <taxon>Sphingomonadaceae</taxon>
        <taxon>Sphingomonas</taxon>
    </lineage>
</organism>
<dbReference type="EMBL" id="CP061038">
    <property type="protein sequence ID" value="QNQ09263.1"/>
    <property type="molecule type" value="Genomic_DNA"/>
</dbReference>